<sequence length="169" mass="18249">MSKLLFSILNVLPMPSRLWIGKWMKQVKNKVAQRFLGKTGKNVNLRPKIQFVQPENIYLGANTGVGDRSRIVAKAEVRIGSDVLMAPEVIILTENHSVNGFEKIIDSGTKTAPVYIGNDVWIGTRVIILPGADIPSGCVVAAGAVVTAGTFPPYSIIGGVPAKVIKKER</sequence>
<dbReference type="InterPro" id="IPR001451">
    <property type="entry name" value="Hexapep"/>
</dbReference>
<dbReference type="Pfam" id="PF00132">
    <property type="entry name" value="Hexapep"/>
    <property type="match status" value="1"/>
</dbReference>
<dbReference type="Gene3D" id="2.160.10.10">
    <property type="entry name" value="Hexapeptide repeat proteins"/>
    <property type="match status" value="1"/>
</dbReference>
<proteinExistence type="inferred from homology"/>
<evidence type="ECO:0000256" key="2">
    <source>
        <dbReference type="ARBA" id="ARBA00022679"/>
    </source>
</evidence>
<dbReference type="PANTHER" id="PTHR23416">
    <property type="entry name" value="SIALIC ACID SYNTHASE-RELATED"/>
    <property type="match status" value="1"/>
</dbReference>
<dbReference type="Proteomes" id="UP000019249">
    <property type="component" value="Unassembled WGS sequence"/>
</dbReference>
<evidence type="ECO:0000313" key="3">
    <source>
        <dbReference type="EMBL" id="EUJ26121.1"/>
    </source>
</evidence>
<gene>
    <name evidence="3" type="ORF">MFLO_14242</name>
</gene>
<comment type="similarity">
    <text evidence="1">Belongs to the transferase hexapeptide repeat family.</text>
</comment>
<evidence type="ECO:0000313" key="4">
    <source>
        <dbReference type="Proteomes" id="UP000019249"/>
    </source>
</evidence>
<dbReference type="SUPFAM" id="SSF51161">
    <property type="entry name" value="Trimeric LpxA-like enzymes"/>
    <property type="match status" value="1"/>
</dbReference>
<dbReference type="RefSeq" id="WP_036098344.1">
    <property type="nucleotide sequence ID" value="NZ_AODF01000039.1"/>
</dbReference>
<dbReference type="EMBL" id="AODF01000039">
    <property type="protein sequence ID" value="EUJ26121.1"/>
    <property type="molecule type" value="Genomic_DNA"/>
</dbReference>
<dbReference type="InterPro" id="IPR051159">
    <property type="entry name" value="Hexapeptide_acetyltransf"/>
</dbReference>
<accession>A0ABN0RC11</accession>
<dbReference type="PANTHER" id="PTHR23416:SF23">
    <property type="entry name" value="ACETYLTRANSFERASE C18B11.09C-RELATED"/>
    <property type="match status" value="1"/>
</dbReference>
<organism evidence="3 4">
    <name type="scientific">Listeria floridensis FSL S10-1187</name>
    <dbReference type="NCBI Taxonomy" id="1265817"/>
    <lineage>
        <taxon>Bacteria</taxon>
        <taxon>Bacillati</taxon>
        <taxon>Bacillota</taxon>
        <taxon>Bacilli</taxon>
        <taxon>Bacillales</taxon>
        <taxon>Listeriaceae</taxon>
        <taxon>Listeria</taxon>
    </lineage>
</organism>
<dbReference type="CDD" id="cd04647">
    <property type="entry name" value="LbH_MAT_like"/>
    <property type="match status" value="1"/>
</dbReference>
<keyword evidence="2" id="KW-0808">Transferase</keyword>
<evidence type="ECO:0000256" key="1">
    <source>
        <dbReference type="ARBA" id="ARBA00007274"/>
    </source>
</evidence>
<name>A0ABN0RC11_9LIST</name>
<comment type="caution">
    <text evidence="3">The sequence shown here is derived from an EMBL/GenBank/DDBJ whole genome shotgun (WGS) entry which is preliminary data.</text>
</comment>
<reference evidence="3 4" key="1">
    <citation type="journal article" date="2014" name="Int. J. Syst. Evol. Microbiol.">
        <title>Listeria floridensis sp. nov., Listeria aquatica sp. nov., Listeria cornellensis sp. nov., Listeria riparia sp. nov. and Listeria grandensis sp. nov., from agricultural and natural environments.</title>
        <authorList>
            <person name="den Bakker H.C."/>
            <person name="Warchocki S."/>
            <person name="Wright E.M."/>
            <person name="Allred A.F."/>
            <person name="Ahlstrom C."/>
            <person name="Manuel C.S."/>
            <person name="Stasiewicz M.J."/>
            <person name="Burrell A."/>
            <person name="Roof S."/>
            <person name="Strawn L."/>
            <person name="Fortes E.D."/>
            <person name="Nightingale K.K."/>
            <person name="Kephart D."/>
            <person name="Wiedmann M."/>
        </authorList>
    </citation>
    <scope>NUCLEOTIDE SEQUENCE [LARGE SCALE GENOMIC DNA]</scope>
    <source>
        <strain evidence="3 4">FSL S10-1187</strain>
    </source>
</reference>
<keyword evidence="4" id="KW-1185">Reference proteome</keyword>
<dbReference type="InterPro" id="IPR011004">
    <property type="entry name" value="Trimer_LpxA-like_sf"/>
</dbReference>
<protein>
    <submittedName>
        <fullName evidence="3">Galactoside O-acetyltransferase</fullName>
    </submittedName>
</protein>